<name>A0A939F525_9ACTN</name>
<dbReference type="Pfam" id="PF03632">
    <property type="entry name" value="Glyco_hydro_65m"/>
    <property type="match status" value="1"/>
</dbReference>
<dbReference type="Gene3D" id="1.50.10.10">
    <property type="match status" value="1"/>
</dbReference>
<keyword evidence="2" id="KW-0328">Glycosyltransferase</keyword>
<evidence type="ECO:0000256" key="1">
    <source>
        <dbReference type="ARBA" id="ARBA00006768"/>
    </source>
</evidence>
<dbReference type="Gene3D" id="2.70.98.40">
    <property type="entry name" value="Glycoside hydrolase, family 65, N-terminal domain"/>
    <property type="match status" value="1"/>
</dbReference>
<sequence>MSLITAPLLTGTLIAAVVPPSSAPVSTAAAAAQTVPVPACGKDAAGWSLTSTRPDPTVGQHPYIANGYLGHRVPALGTGYQGSDEPSGWPLYTPRYDGAFAAGLYAHNSRTDADRQAVAALPTWTGLEAGLGPGTLSHYRQTLFMACGVIRTSYTWTGKDGRATDLSYEVLADRSDVHTGAVRLRLTPRWDGDATVTDRIDGRGARRVTAAGVSASGRTTTVSFRADGTRTPGTVASTLVTGTGVHATTDQRSASGLSAAHALTFPVRSGTTYEIAKHIGIDSTPERASGASRRAAARGWQTVHGANAAAWAKLWASGITVPGQPDLQAWVRSAQYGLFTNSRAGSADSLAPTGLTSDNYAGEIFWDAETWMFPGLLATSPELAKSVVDYRYRTRAAAAVNAEKLGFKGLFFPWTSGSKGDNWAECHSWNPPHCIMQTHLQGDISLAVWQYYLATGDGKWLKERGWPLLKGIADYWTSRVTANDDRSYSIKLVAGPDEYSNGVTDGVYTNAVAATALRNAAHAATLLDTEAPARWTEIADRLRIPYDTKAGVFEQYAGYKGSLIKQADTVLLLYPLDWKMTKAQASRTLAYYAQRTDPAGPAMTDSVHAVASASIGSPGCATYTYLQRAIRPYVRGDFDLFSEAKGDKAGADDALAGHPAMDFLTGKGGFLQTFTHGLTGMRLQEDGVRLDPMLPPQLPRGVTLHGLRWQGRTYSVAIGPKTTRVTLTQGAPFTLHTPQGDRRLTTTIELPTRRPDLTATGNTARCRPATATSEQPGLYAAAAVDGDPATTWSPESTAKTATLTVDLGPGARDKAKITPDWETRPTSFTATQNGRYVHLTVHGPAVLRELEVSRGA</sequence>
<dbReference type="SUPFAM" id="SSF48208">
    <property type="entry name" value="Six-hairpin glycosidases"/>
    <property type="match status" value="1"/>
</dbReference>
<feature type="domain" description="Glycoside hydrolase family 65 N-terminal" evidence="9">
    <location>
        <begin position="63"/>
        <end position="283"/>
    </location>
</feature>
<keyword evidence="4" id="KW-0326">Glycosidase</keyword>
<dbReference type="Pfam" id="PF03633">
    <property type="entry name" value="Glyco_hydro_65C"/>
    <property type="match status" value="1"/>
</dbReference>
<dbReference type="InterPro" id="IPR005196">
    <property type="entry name" value="Glyco_hydro_65_N"/>
</dbReference>
<dbReference type="InterPro" id="IPR011013">
    <property type="entry name" value="Gal_mutarotase_sf_dom"/>
</dbReference>
<evidence type="ECO:0000256" key="4">
    <source>
        <dbReference type="ARBA" id="ARBA00023295"/>
    </source>
</evidence>
<dbReference type="GO" id="GO:0005993">
    <property type="term" value="P:trehalose catabolic process"/>
    <property type="evidence" value="ECO:0007669"/>
    <property type="project" value="TreeGrafter"/>
</dbReference>
<dbReference type="GO" id="GO:0030246">
    <property type="term" value="F:carbohydrate binding"/>
    <property type="evidence" value="ECO:0007669"/>
    <property type="project" value="InterPro"/>
</dbReference>
<dbReference type="InterPro" id="IPR008928">
    <property type="entry name" value="6-hairpin_glycosidase_sf"/>
</dbReference>
<dbReference type="SUPFAM" id="SSF49785">
    <property type="entry name" value="Galactose-binding domain-like"/>
    <property type="match status" value="1"/>
</dbReference>
<protein>
    <submittedName>
        <fullName evidence="10">Haloacid dehalogenase</fullName>
    </submittedName>
</protein>
<dbReference type="GO" id="GO:0004555">
    <property type="term" value="F:alpha,alpha-trehalase activity"/>
    <property type="evidence" value="ECO:0007669"/>
    <property type="project" value="TreeGrafter"/>
</dbReference>
<evidence type="ECO:0000313" key="10">
    <source>
        <dbReference type="EMBL" id="MBO0510525.1"/>
    </source>
</evidence>
<evidence type="ECO:0000256" key="5">
    <source>
        <dbReference type="PIRSR" id="PIRSR036289-50"/>
    </source>
</evidence>
<dbReference type="Pfam" id="PF03636">
    <property type="entry name" value="Glyco_hydro_65N"/>
    <property type="match status" value="1"/>
</dbReference>
<dbReference type="Proteomes" id="UP000664167">
    <property type="component" value="Unassembled WGS sequence"/>
</dbReference>
<dbReference type="InterPro" id="IPR012341">
    <property type="entry name" value="6hp_glycosidase-like_sf"/>
</dbReference>
<keyword evidence="6" id="KW-0732">Signal</keyword>
<keyword evidence="3" id="KW-0808">Transferase</keyword>
<keyword evidence="4" id="KW-0378">Hydrolase</keyword>
<dbReference type="InterPro" id="IPR005194">
    <property type="entry name" value="Glyco_hydro_65_C"/>
</dbReference>
<proteinExistence type="inferred from homology"/>
<reference evidence="10" key="1">
    <citation type="submission" date="2021-03" db="EMBL/GenBank/DDBJ databases">
        <title>Streptomyces poriferae sp. nov., a novel marine sponge-derived Actinobacteria species with anti-MRSA activity.</title>
        <authorList>
            <person name="Sandoval-Powers M."/>
            <person name="Kralova S."/>
            <person name="Nguyen G.-S."/>
            <person name="Fawwal D."/>
            <person name="Degnes K."/>
            <person name="Klinkenberg G."/>
            <person name="Sletta H."/>
            <person name="Wentzel A."/>
            <person name="Liles M.R."/>
        </authorList>
    </citation>
    <scope>NUCLEOTIDE SEQUENCE</scope>
    <source>
        <strain evidence="10">DSM 41794</strain>
    </source>
</reference>
<dbReference type="SUPFAM" id="SSF74650">
    <property type="entry name" value="Galactose mutarotase-like"/>
    <property type="match status" value="1"/>
</dbReference>
<dbReference type="EMBL" id="JAFLRJ010000013">
    <property type="protein sequence ID" value="MBO0510525.1"/>
    <property type="molecule type" value="Genomic_DNA"/>
</dbReference>
<dbReference type="InterPro" id="IPR017045">
    <property type="entry name" value="Malt_Pase/Glycosyl_Hdrlase"/>
</dbReference>
<evidence type="ECO:0000313" key="11">
    <source>
        <dbReference type="Proteomes" id="UP000664167"/>
    </source>
</evidence>
<evidence type="ECO:0000259" key="8">
    <source>
        <dbReference type="Pfam" id="PF03633"/>
    </source>
</evidence>
<organism evidence="10 11">
    <name type="scientific">Streptomyces beijiangensis</name>
    <dbReference type="NCBI Taxonomy" id="163361"/>
    <lineage>
        <taxon>Bacteria</taxon>
        <taxon>Bacillati</taxon>
        <taxon>Actinomycetota</taxon>
        <taxon>Actinomycetes</taxon>
        <taxon>Kitasatosporales</taxon>
        <taxon>Streptomycetaceae</taxon>
        <taxon>Streptomyces</taxon>
    </lineage>
</organism>
<comment type="similarity">
    <text evidence="1">Belongs to the glycosyl hydrolase 65 family.</text>
</comment>
<comment type="caution">
    <text evidence="10">The sequence shown here is derived from an EMBL/GenBank/DDBJ whole genome shotgun (WGS) entry which is preliminary data.</text>
</comment>
<feature type="active site" description="Proton donor" evidence="5">
    <location>
        <position position="498"/>
    </location>
</feature>
<feature type="domain" description="Glycoside hydrolase family 65 C-terminal" evidence="8">
    <location>
        <begin position="681"/>
        <end position="738"/>
    </location>
</feature>
<keyword evidence="11" id="KW-1185">Reference proteome</keyword>
<feature type="chain" id="PRO_5039658607" evidence="6">
    <location>
        <begin position="24"/>
        <end position="856"/>
    </location>
</feature>
<dbReference type="InterPro" id="IPR037018">
    <property type="entry name" value="GH65_N"/>
</dbReference>
<feature type="signal peptide" evidence="6">
    <location>
        <begin position="1"/>
        <end position="23"/>
    </location>
</feature>
<accession>A0A939F525</accession>
<dbReference type="Gene3D" id="2.60.120.260">
    <property type="entry name" value="Galactose-binding domain-like"/>
    <property type="match status" value="1"/>
</dbReference>
<dbReference type="InterPro" id="IPR005195">
    <property type="entry name" value="Glyco_hydro_65_M"/>
</dbReference>
<evidence type="ECO:0000256" key="3">
    <source>
        <dbReference type="ARBA" id="ARBA00022679"/>
    </source>
</evidence>
<evidence type="ECO:0000256" key="2">
    <source>
        <dbReference type="ARBA" id="ARBA00022676"/>
    </source>
</evidence>
<gene>
    <name evidence="10" type="ORF">J0695_01680</name>
</gene>
<feature type="domain" description="Glycoside hydrolase family 65 central catalytic" evidence="7">
    <location>
        <begin position="342"/>
        <end position="560"/>
    </location>
</feature>
<evidence type="ECO:0000256" key="6">
    <source>
        <dbReference type="SAM" id="SignalP"/>
    </source>
</evidence>
<dbReference type="PIRSF" id="PIRSF036289">
    <property type="entry name" value="Glycosyl_hydrolase_malt_phosph"/>
    <property type="match status" value="1"/>
</dbReference>
<dbReference type="PANTHER" id="PTHR11051">
    <property type="entry name" value="GLYCOSYL HYDROLASE-RELATED"/>
    <property type="match status" value="1"/>
</dbReference>
<evidence type="ECO:0000259" key="9">
    <source>
        <dbReference type="Pfam" id="PF03636"/>
    </source>
</evidence>
<dbReference type="RefSeq" id="WP_206959390.1">
    <property type="nucleotide sequence ID" value="NZ_BAAAJJ010000001.1"/>
</dbReference>
<dbReference type="GO" id="GO:0016757">
    <property type="term" value="F:glycosyltransferase activity"/>
    <property type="evidence" value="ECO:0007669"/>
    <property type="project" value="UniProtKB-KW"/>
</dbReference>
<dbReference type="Gene3D" id="2.60.420.10">
    <property type="entry name" value="Maltose phosphorylase, domain 3"/>
    <property type="match status" value="1"/>
</dbReference>
<dbReference type="AlphaFoldDB" id="A0A939F525"/>
<evidence type="ECO:0000259" key="7">
    <source>
        <dbReference type="Pfam" id="PF03632"/>
    </source>
</evidence>
<dbReference type="InterPro" id="IPR008979">
    <property type="entry name" value="Galactose-bd-like_sf"/>
</dbReference>
<dbReference type="PANTHER" id="PTHR11051:SF8">
    <property type="entry name" value="PROTEIN-GLUCOSYLGALACTOSYLHYDROXYLYSINE GLUCOSIDASE"/>
    <property type="match status" value="1"/>
</dbReference>